<keyword evidence="11" id="KW-1185">Reference proteome</keyword>
<dbReference type="GO" id="GO:0004984">
    <property type="term" value="F:olfactory receptor activity"/>
    <property type="evidence" value="ECO:0007669"/>
    <property type="project" value="InterPro"/>
</dbReference>
<sequence length="373" mass="42982">LKEDKSPFKLAYKSLKYAGIMNQEGRPWSLVHTTVMVLGCSCLTFLSIADLIWGQEELPEFVSALSTLTITVQVNSKMINILRNQTEIRQLINRFENVRQKILQDNRRKHLILWADQFSLKAAFYYGMFFASCPIFSTISNIIIDVVTGSEKAHLVLQFWVPWQIRDVETYLAATLLSIVCTVPSASIYMAFSVFNFIFTIELSAFLQVLQSRFETLKMDDKEVYHQHNEIIELLRDYNEIFSGQLYVEIIISSLQPCGFGYTCIKAVKKLNIQSLDYIYRFLVTSASPFVLCACGQEISTQLEKLHTSCYMCTWYEEKPASRRYLGQVMTVTLKPIALSFRRMVAFNYVCFASVAQGIYSYLMMVHQFDEGD</sequence>
<dbReference type="AlphaFoldDB" id="T1H7W3"/>
<keyword evidence="6" id="KW-1133">Transmembrane helix</keyword>
<evidence type="ECO:0000313" key="10">
    <source>
        <dbReference type="EnsemblMetazoa" id="RPRC000095-PA"/>
    </source>
</evidence>
<accession>T1H7W3</accession>
<evidence type="ECO:0000256" key="9">
    <source>
        <dbReference type="ARBA" id="ARBA00023224"/>
    </source>
</evidence>
<reference evidence="10" key="1">
    <citation type="submission" date="2015-05" db="UniProtKB">
        <authorList>
            <consortium name="EnsemblMetazoa"/>
        </authorList>
    </citation>
    <scope>IDENTIFICATION</scope>
</reference>
<dbReference type="EMBL" id="ACPB03018610">
    <property type="status" value="NOT_ANNOTATED_CDS"/>
    <property type="molecule type" value="Genomic_DNA"/>
</dbReference>
<evidence type="ECO:0000256" key="1">
    <source>
        <dbReference type="ARBA" id="ARBA00004651"/>
    </source>
</evidence>
<dbReference type="GO" id="GO:0005549">
    <property type="term" value="F:odorant binding"/>
    <property type="evidence" value="ECO:0007669"/>
    <property type="project" value="InterPro"/>
</dbReference>
<dbReference type="FunCoup" id="T1H7W3">
    <property type="interactions" value="72"/>
</dbReference>
<dbReference type="EnsemblMetazoa" id="RPRC000095-RA">
    <property type="protein sequence ID" value="RPRC000095-PA"/>
    <property type="gene ID" value="RPRC000095"/>
</dbReference>
<keyword evidence="5" id="KW-0552">Olfaction</keyword>
<dbReference type="Proteomes" id="UP000015103">
    <property type="component" value="Unassembled WGS sequence"/>
</dbReference>
<keyword evidence="2" id="KW-1003">Cell membrane</keyword>
<evidence type="ECO:0000256" key="7">
    <source>
        <dbReference type="ARBA" id="ARBA00023136"/>
    </source>
</evidence>
<evidence type="ECO:0000256" key="5">
    <source>
        <dbReference type="ARBA" id="ARBA00022725"/>
    </source>
</evidence>
<evidence type="ECO:0000313" key="11">
    <source>
        <dbReference type="Proteomes" id="UP000015103"/>
    </source>
</evidence>
<keyword evidence="4" id="KW-0812">Transmembrane</keyword>
<keyword evidence="3" id="KW-0716">Sensory transduction</keyword>
<dbReference type="PANTHER" id="PTHR21137:SF35">
    <property type="entry name" value="ODORANT RECEPTOR 19A-RELATED"/>
    <property type="match status" value="1"/>
</dbReference>
<evidence type="ECO:0000256" key="3">
    <source>
        <dbReference type="ARBA" id="ARBA00022606"/>
    </source>
</evidence>
<evidence type="ECO:0000256" key="4">
    <source>
        <dbReference type="ARBA" id="ARBA00022692"/>
    </source>
</evidence>
<name>T1H7W3_RHOPR</name>
<proteinExistence type="predicted"/>
<dbReference type="Pfam" id="PF02949">
    <property type="entry name" value="7tm_6"/>
    <property type="match status" value="1"/>
</dbReference>
<dbReference type="InParanoid" id="T1H7W3"/>
<comment type="subcellular location">
    <subcellularLocation>
        <location evidence="1">Cell membrane</location>
        <topology evidence="1">Multi-pass membrane protein</topology>
    </subcellularLocation>
</comment>
<dbReference type="HOGENOM" id="CLU_743105_0_0_1"/>
<evidence type="ECO:0000256" key="6">
    <source>
        <dbReference type="ARBA" id="ARBA00022989"/>
    </source>
</evidence>
<keyword evidence="9" id="KW-0807">Transducer</keyword>
<dbReference type="GO" id="GO:0005886">
    <property type="term" value="C:plasma membrane"/>
    <property type="evidence" value="ECO:0007669"/>
    <property type="project" value="UniProtKB-SubCell"/>
</dbReference>
<keyword evidence="7" id="KW-0472">Membrane</keyword>
<dbReference type="PANTHER" id="PTHR21137">
    <property type="entry name" value="ODORANT RECEPTOR"/>
    <property type="match status" value="1"/>
</dbReference>
<dbReference type="InterPro" id="IPR004117">
    <property type="entry name" value="7tm6_olfct_rcpt"/>
</dbReference>
<evidence type="ECO:0000256" key="8">
    <source>
        <dbReference type="ARBA" id="ARBA00023170"/>
    </source>
</evidence>
<evidence type="ECO:0000256" key="2">
    <source>
        <dbReference type="ARBA" id="ARBA00022475"/>
    </source>
</evidence>
<protein>
    <submittedName>
        <fullName evidence="10">Uncharacterized protein</fullName>
    </submittedName>
</protein>
<keyword evidence="8" id="KW-0675">Receptor</keyword>
<dbReference type="VEuPathDB" id="VectorBase:RPRC000095"/>
<organism evidence="10 11">
    <name type="scientific">Rhodnius prolixus</name>
    <name type="common">Triatomid bug</name>
    <dbReference type="NCBI Taxonomy" id="13249"/>
    <lineage>
        <taxon>Eukaryota</taxon>
        <taxon>Metazoa</taxon>
        <taxon>Ecdysozoa</taxon>
        <taxon>Arthropoda</taxon>
        <taxon>Hexapoda</taxon>
        <taxon>Insecta</taxon>
        <taxon>Pterygota</taxon>
        <taxon>Neoptera</taxon>
        <taxon>Paraneoptera</taxon>
        <taxon>Hemiptera</taxon>
        <taxon>Heteroptera</taxon>
        <taxon>Panheteroptera</taxon>
        <taxon>Cimicomorpha</taxon>
        <taxon>Reduviidae</taxon>
        <taxon>Triatominae</taxon>
        <taxon>Rhodnius</taxon>
    </lineage>
</organism>
<dbReference type="GO" id="GO:0007165">
    <property type="term" value="P:signal transduction"/>
    <property type="evidence" value="ECO:0007669"/>
    <property type="project" value="UniProtKB-KW"/>
</dbReference>